<evidence type="ECO:0000259" key="10">
    <source>
        <dbReference type="Pfam" id="PF02777"/>
    </source>
</evidence>
<dbReference type="EC" id="1.15.1.1" evidence="3 8"/>
<reference evidence="11 14" key="1">
    <citation type="journal article" date="2012" name="J. Bacteriol.">
        <title>Draft Genome Sequence of Turicella otitidis ATCC 51513, Isolated from Middle Ear Fluid from a Child with Otitis Media.</title>
        <authorList>
            <person name="Brinkrolf K."/>
            <person name="Schneider J."/>
            <person name="Knecht M."/>
            <person name="Ruckert C."/>
            <person name="Tauch A."/>
        </authorList>
    </citation>
    <scope>NUCLEOTIDE SEQUENCE [LARGE SCALE GENOMIC DNA]</scope>
    <source>
        <strain evidence="11 14">ATCC 51513</strain>
    </source>
</reference>
<feature type="binding site" evidence="7">
    <location>
        <position position="161"/>
    </location>
    <ligand>
        <name>Mn(2+)</name>
        <dbReference type="ChEBI" id="CHEBI:29035"/>
    </ligand>
</feature>
<reference evidence="12 13" key="2">
    <citation type="submission" date="2012-08" db="EMBL/GenBank/DDBJ databases">
        <title>The Genome Sequence of Turicella otitidis ATCC 51513.</title>
        <authorList>
            <consortium name="The Broad Institute Genome Sequencing Platform"/>
            <person name="Earl A."/>
            <person name="Ward D."/>
            <person name="Feldgarden M."/>
            <person name="Gevers D."/>
            <person name="Huys G."/>
            <person name="Walker B."/>
            <person name="Young S.K."/>
            <person name="Zeng Q."/>
            <person name="Gargeya S."/>
            <person name="Fitzgerald M."/>
            <person name="Haas B."/>
            <person name="Abouelleil A."/>
            <person name="Alvarado L."/>
            <person name="Arachchi H.M."/>
            <person name="Berlin A.M."/>
            <person name="Chapman S.B."/>
            <person name="Goldberg J."/>
            <person name="Griggs A."/>
            <person name="Gujja S."/>
            <person name="Hansen M."/>
            <person name="Howarth C."/>
            <person name="Imamovic A."/>
            <person name="Larimer J."/>
            <person name="McCowen C."/>
            <person name="Montmayeur A."/>
            <person name="Murphy C."/>
            <person name="Neiman D."/>
            <person name="Pearson M."/>
            <person name="Priest M."/>
            <person name="Roberts A."/>
            <person name="Saif S."/>
            <person name="Shea T."/>
            <person name="Sisk P."/>
            <person name="Sykes S."/>
            <person name="Wortman J."/>
            <person name="Nusbaum C."/>
            <person name="Birren B."/>
        </authorList>
    </citation>
    <scope>NUCLEOTIDE SEQUENCE [LARGE SCALE GENOMIC DNA]</scope>
    <source>
        <strain evidence="12 13">ATCC 51513</strain>
    </source>
</reference>
<comment type="similarity">
    <text evidence="2 8">Belongs to the iron/manganese superoxide dismutase family.</text>
</comment>
<evidence type="ECO:0000313" key="13">
    <source>
        <dbReference type="Proteomes" id="UP000006078"/>
    </source>
</evidence>
<feature type="binding site" evidence="7">
    <location>
        <position position="77"/>
    </location>
    <ligand>
        <name>Mn(2+)</name>
        <dbReference type="ChEBI" id="CHEBI:29035"/>
    </ligand>
</feature>
<feature type="binding site" evidence="7">
    <location>
        <position position="28"/>
    </location>
    <ligand>
        <name>Mn(2+)</name>
        <dbReference type="ChEBI" id="CHEBI:29035"/>
    </ligand>
</feature>
<comment type="function">
    <text evidence="8">Destroys radicals which are normally produced within the cells and which are toxic to biological systems.</text>
</comment>
<dbReference type="SUPFAM" id="SSF54719">
    <property type="entry name" value="Fe,Mn superoxide dismutase (SOD), C-terminal domain"/>
    <property type="match status" value="1"/>
</dbReference>
<keyword evidence="5 8" id="KW-0560">Oxidoreductase</keyword>
<dbReference type="GO" id="GO:0046872">
    <property type="term" value="F:metal ion binding"/>
    <property type="evidence" value="ECO:0007669"/>
    <property type="project" value="UniProtKB-KW"/>
</dbReference>
<dbReference type="PRINTS" id="PR01703">
    <property type="entry name" value="MNSODISMTASE"/>
</dbReference>
<evidence type="ECO:0000256" key="1">
    <source>
        <dbReference type="ARBA" id="ARBA00002170"/>
    </source>
</evidence>
<gene>
    <name evidence="11" type="primary">sodA</name>
    <name evidence="11" type="ORF">BN46_1285</name>
    <name evidence="12" type="ORF">HMPREF9719_01733</name>
</gene>
<protein>
    <recommendedName>
        <fullName evidence="3 8">Superoxide dismutase</fullName>
        <ecNumber evidence="3 8">1.15.1.1</ecNumber>
    </recommendedName>
</protein>
<organism evidence="11 14">
    <name type="scientific">Corynebacterium otitidis ATCC 51513</name>
    <dbReference type="NCBI Taxonomy" id="883169"/>
    <lineage>
        <taxon>Bacteria</taxon>
        <taxon>Bacillati</taxon>
        <taxon>Actinomycetota</taxon>
        <taxon>Actinomycetes</taxon>
        <taxon>Mycobacteriales</taxon>
        <taxon>Corynebacteriaceae</taxon>
        <taxon>Corynebacterium</taxon>
    </lineage>
</organism>
<dbReference type="Proteomes" id="UP000006078">
    <property type="component" value="Unassembled WGS sequence"/>
</dbReference>
<dbReference type="EMBL" id="AHAE01000082">
    <property type="protein sequence ID" value="EJZ81325.1"/>
    <property type="molecule type" value="Genomic_DNA"/>
</dbReference>
<dbReference type="Pfam" id="PF02777">
    <property type="entry name" value="Sod_Fe_C"/>
    <property type="match status" value="1"/>
</dbReference>
<dbReference type="InterPro" id="IPR001189">
    <property type="entry name" value="Mn/Fe_SOD"/>
</dbReference>
<dbReference type="PANTHER" id="PTHR11404">
    <property type="entry name" value="SUPEROXIDE DISMUTASE 2"/>
    <property type="match status" value="1"/>
</dbReference>
<accession>I7L9R9</accession>
<evidence type="ECO:0000256" key="6">
    <source>
        <dbReference type="ARBA" id="ARBA00049204"/>
    </source>
</evidence>
<dbReference type="AlphaFoldDB" id="I7L9R9"/>
<dbReference type="RefSeq" id="WP_004601623.1">
    <property type="nucleotide sequence ID" value="NZ_HF541868.1"/>
</dbReference>
<evidence type="ECO:0000259" key="9">
    <source>
        <dbReference type="Pfam" id="PF00081"/>
    </source>
</evidence>
<dbReference type="Proteomes" id="UP000011016">
    <property type="component" value="Unassembled WGS sequence"/>
</dbReference>
<evidence type="ECO:0000313" key="12">
    <source>
        <dbReference type="EMBL" id="EJZ81325.1"/>
    </source>
</evidence>
<dbReference type="InterPro" id="IPR019832">
    <property type="entry name" value="Mn/Fe_SOD_C"/>
</dbReference>
<dbReference type="SUPFAM" id="SSF46609">
    <property type="entry name" value="Fe,Mn superoxide dismutase (SOD), N-terminal domain"/>
    <property type="match status" value="1"/>
</dbReference>
<dbReference type="PIRSF" id="PIRSF000349">
    <property type="entry name" value="SODismutase"/>
    <property type="match status" value="1"/>
</dbReference>
<dbReference type="InterPro" id="IPR050265">
    <property type="entry name" value="Fe/Mn_Superoxide_Dismutase"/>
</dbReference>
<dbReference type="OrthoDB" id="9803125at2"/>
<dbReference type="InterPro" id="IPR036324">
    <property type="entry name" value="Mn/Fe_SOD_N_sf"/>
</dbReference>
<evidence type="ECO:0000256" key="8">
    <source>
        <dbReference type="RuleBase" id="RU000414"/>
    </source>
</evidence>
<dbReference type="HOGENOM" id="CLU_031625_2_2_11"/>
<feature type="domain" description="Manganese/iron superoxide dismutase C-terminal" evidence="10">
    <location>
        <begin position="92"/>
        <end position="194"/>
    </location>
</feature>
<keyword evidence="13" id="KW-1185">Reference proteome</keyword>
<dbReference type="PANTHER" id="PTHR11404:SF6">
    <property type="entry name" value="SUPEROXIDE DISMUTASE [MN], MITOCHONDRIAL"/>
    <property type="match status" value="1"/>
</dbReference>
<dbReference type="Gene3D" id="3.55.40.20">
    <property type="entry name" value="Iron/manganese superoxide dismutase, C-terminal domain"/>
    <property type="match status" value="1"/>
</dbReference>
<sequence length="200" mass="22532">MAVYELPDLPYDYDALEPHISGEIMRIHHDKHHNTYVQGANAALEALEKAREEGTNPDQIRALSKNLAFNLGGHTNHSIFWKNLSPNGGGKPTGELGEAIDRDFGSFEKFQDQFTSAALGLQGSGWAVLGYDKIGERLVVEQMTDQQGQLSIDLAPILLLDMWEHAYYLQYYNVKADYVKAVWNVFNWDDAAERYAAARK</sequence>
<evidence type="ECO:0000256" key="7">
    <source>
        <dbReference type="PIRSR" id="PIRSR000349-1"/>
    </source>
</evidence>
<feature type="domain" description="Manganese/iron superoxide dismutase N-terminal" evidence="9">
    <location>
        <begin position="4"/>
        <end position="85"/>
    </location>
</feature>
<dbReference type="GO" id="GO:0004784">
    <property type="term" value="F:superoxide dismutase activity"/>
    <property type="evidence" value="ECO:0007669"/>
    <property type="project" value="UniProtKB-EC"/>
</dbReference>
<dbReference type="InterPro" id="IPR036314">
    <property type="entry name" value="SOD_C_sf"/>
</dbReference>
<comment type="caution">
    <text evidence="11">The sequence shown here is derived from an EMBL/GenBank/DDBJ whole genome shotgun (WGS) entry which is preliminary data.</text>
</comment>
<dbReference type="Gene3D" id="1.10.287.990">
    <property type="entry name" value="Fe,Mn superoxide dismutase (SOD) domain"/>
    <property type="match status" value="1"/>
</dbReference>
<comment type="function">
    <text evidence="1">Destroys superoxide anion radicals which are normally produced within the cells and which are toxic to biological systems.</text>
</comment>
<dbReference type="STRING" id="29321.AAV33_08600"/>
<dbReference type="InterPro" id="IPR019831">
    <property type="entry name" value="Mn/Fe_SOD_N"/>
</dbReference>
<evidence type="ECO:0000256" key="2">
    <source>
        <dbReference type="ARBA" id="ARBA00008714"/>
    </source>
</evidence>
<dbReference type="FunFam" id="3.55.40.20:FF:000004">
    <property type="entry name" value="Superoxide dismutase [Fe]"/>
    <property type="match status" value="1"/>
</dbReference>
<dbReference type="Pfam" id="PF00081">
    <property type="entry name" value="Sod_Fe_N"/>
    <property type="match status" value="1"/>
</dbReference>
<dbReference type="PROSITE" id="PS00088">
    <property type="entry name" value="SOD_MN"/>
    <property type="match status" value="1"/>
</dbReference>
<dbReference type="InterPro" id="IPR019833">
    <property type="entry name" value="Mn/Fe_SOD_BS"/>
</dbReference>
<name>I7L9R9_9CORY</name>
<evidence type="ECO:0000313" key="14">
    <source>
        <dbReference type="Proteomes" id="UP000011016"/>
    </source>
</evidence>
<dbReference type="EMBL" id="CAJZ01000189">
    <property type="protein sequence ID" value="CCI84007.1"/>
    <property type="molecule type" value="Genomic_DNA"/>
</dbReference>
<evidence type="ECO:0000256" key="5">
    <source>
        <dbReference type="ARBA" id="ARBA00023002"/>
    </source>
</evidence>
<dbReference type="PATRIC" id="fig|883169.3.peg.1671"/>
<dbReference type="eggNOG" id="COG0605">
    <property type="taxonomic scope" value="Bacteria"/>
</dbReference>
<evidence type="ECO:0000313" key="11">
    <source>
        <dbReference type="EMBL" id="CCI84007.1"/>
    </source>
</evidence>
<evidence type="ECO:0000256" key="3">
    <source>
        <dbReference type="ARBA" id="ARBA00012682"/>
    </source>
</evidence>
<feature type="binding site" evidence="7">
    <location>
        <position position="165"/>
    </location>
    <ligand>
        <name>Mn(2+)</name>
        <dbReference type="ChEBI" id="CHEBI:29035"/>
    </ligand>
</feature>
<keyword evidence="4 7" id="KW-0479">Metal-binding</keyword>
<comment type="catalytic activity">
    <reaction evidence="6 8">
        <text>2 superoxide + 2 H(+) = H2O2 + O2</text>
        <dbReference type="Rhea" id="RHEA:20696"/>
        <dbReference type="ChEBI" id="CHEBI:15378"/>
        <dbReference type="ChEBI" id="CHEBI:15379"/>
        <dbReference type="ChEBI" id="CHEBI:16240"/>
        <dbReference type="ChEBI" id="CHEBI:18421"/>
        <dbReference type="EC" id="1.15.1.1"/>
    </reaction>
</comment>
<evidence type="ECO:0000256" key="4">
    <source>
        <dbReference type="ARBA" id="ARBA00022723"/>
    </source>
</evidence>
<proteinExistence type="inferred from homology"/>
<dbReference type="FunFam" id="1.10.287.990:FF:000001">
    <property type="entry name" value="Superoxide dismutase"/>
    <property type="match status" value="1"/>
</dbReference>